<dbReference type="PANTHER" id="PTHR30627">
    <property type="entry name" value="PEPTIDOGLYCAN D,D-TRANSPEPTIDASE"/>
    <property type="match status" value="1"/>
</dbReference>
<proteinExistence type="predicted"/>
<evidence type="ECO:0000259" key="3">
    <source>
        <dbReference type="Pfam" id="PF00905"/>
    </source>
</evidence>
<dbReference type="Proteomes" id="UP001501009">
    <property type="component" value="Unassembled WGS sequence"/>
</dbReference>
<comment type="caution">
    <text evidence="4">The sequence shown here is derived from an EMBL/GenBank/DDBJ whole genome shotgun (WGS) entry which is preliminary data.</text>
</comment>
<dbReference type="PANTHER" id="PTHR30627:SF24">
    <property type="entry name" value="PENICILLIN-BINDING PROTEIN 4B"/>
    <property type="match status" value="1"/>
</dbReference>
<keyword evidence="2" id="KW-0812">Transmembrane</keyword>
<keyword evidence="2" id="KW-0472">Membrane</keyword>
<dbReference type="Pfam" id="PF00905">
    <property type="entry name" value="Transpeptidase"/>
    <property type="match status" value="1"/>
</dbReference>
<evidence type="ECO:0000313" key="4">
    <source>
        <dbReference type="EMBL" id="GAA3804882.1"/>
    </source>
</evidence>
<feature type="domain" description="Penicillin-binding protein transpeptidase" evidence="3">
    <location>
        <begin position="281"/>
        <end position="553"/>
    </location>
</feature>
<accession>A0ABP7HX29</accession>
<dbReference type="InterPro" id="IPR050515">
    <property type="entry name" value="Beta-lactam/transpept"/>
</dbReference>
<keyword evidence="5" id="KW-1185">Reference proteome</keyword>
<dbReference type="InterPro" id="IPR001460">
    <property type="entry name" value="PCN-bd_Tpept"/>
</dbReference>
<organism evidence="4 5">
    <name type="scientific">Streptomyces coacervatus</name>
    <dbReference type="NCBI Taxonomy" id="647381"/>
    <lineage>
        <taxon>Bacteria</taxon>
        <taxon>Bacillati</taxon>
        <taxon>Actinomycetota</taxon>
        <taxon>Actinomycetes</taxon>
        <taxon>Kitasatosporales</taxon>
        <taxon>Streptomycetaceae</taxon>
        <taxon>Streptomyces</taxon>
    </lineage>
</organism>
<keyword evidence="2" id="KW-1133">Transmembrane helix</keyword>
<dbReference type="RefSeq" id="WP_275773333.1">
    <property type="nucleotide sequence ID" value="NZ_BAABDE010000018.1"/>
</dbReference>
<evidence type="ECO:0000256" key="2">
    <source>
        <dbReference type="SAM" id="Phobius"/>
    </source>
</evidence>
<name>A0ABP7HX29_9ACTN</name>
<protein>
    <submittedName>
        <fullName evidence="4">Penicillin-binding transpeptidase domain-containing protein</fullName>
    </submittedName>
</protein>
<sequence>MGNRRRVAERRKTRPAVVGGMIAVVIVGAGVGVYALTGGSAADDRASTSSSADNKPKVKTGPLSATEVQTTATKFLTSWQQGKAAQAAAVTSDSTAATALLTGYTKDAHVTGVTLTPGTRTGDKVPFSVKGTVSYKGIKKPLAYENSLTVVRDRTTGKPLVDWHSAVVQPDLKDGDTLVTGESGTPPVKAYDRDGGELTAAKYPSLGPVLDGLREKYGKTAGGKAGVELDVVRGKASQKAKLSDKTLLTLTKGTPGKVKTTLSPTFQAAAERQVAAKQRSSVVVMRPSTGEILAVANQNHTFNVAFQGSLAPGSTMKIVTSTMLFEKKLITPDASHPCPKTYKLAGWTFHNDGDSEIKQGTFKLAFGASCNNAFINFAPKLSNSDLTQEAQQVYGLGMNNWAIGVPTFDGSIPVMSGAQMGASLIGQGGVRMNPLNMASVAATVEAGVFHQPYLVSPSVDNRTLAKASRTMSAQTQSWVKEVMRYTAGYGTAAKAMSGVTGDVGAKTGSAEVDGQKKPNGWFTAYRGDLVAAGVVQAGGHGGDTAGPIVAALLKMGG</sequence>
<gene>
    <name evidence="4" type="ORF">GCM10022403_043500</name>
</gene>
<evidence type="ECO:0000313" key="5">
    <source>
        <dbReference type="Proteomes" id="UP001501009"/>
    </source>
</evidence>
<reference evidence="5" key="1">
    <citation type="journal article" date="2019" name="Int. J. Syst. Evol. Microbiol.">
        <title>The Global Catalogue of Microorganisms (GCM) 10K type strain sequencing project: providing services to taxonomists for standard genome sequencing and annotation.</title>
        <authorList>
            <consortium name="The Broad Institute Genomics Platform"/>
            <consortium name="The Broad Institute Genome Sequencing Center for Infectious Disease"/>
            <person name="Wu L."/>
            <person name="Ma J."/>
        </authorList>
    </citation>
    <scope>NUCLEOTIDE SEQUENCE [LARGE SCALE GENOMIC DNA]</scope>
    <source>
        <strain evidence="5">JCM 17138</strain>
    </source>
</reference>
<dbReference type="EMBL" id="BAABDE010000018">
    <property type="protein sequence ID" value="GAA3804882.1"/>
    <property type="molecule type" value="Genomic_DNA"/>
</dbReference>
<dbReference type="SUPFAM" id="SSF56601">
    <property type="entry name" value="beta-lactamase/transpeptidase-like"/>
    <property type="match status" value="1"/>
</dbReference>
<dbReference type="InterPro" id="IPR012338">
    <property type="entry name" value="Beta-lactam/transpept-like"/>
</dbReference>
<feature type="region of interest" description="Disordered" evidence="1">
    <location>
        <begin position="40"/>
        <end position="64"/>
    </location>
</feature>
<feature type="transmembrane region" description="Helical" evidence="2">
    <location>
        <begin position="16"/>
        <end position="36"/>
    </location>
</feature>
<dbReference type="Gene3D" id="3.40.710.10">
    <property type="entry name" value="DD-peptidase/beta-lactamase superfamily"/>
    <property type="match status" value="1"/>
</dbReference>
<evidence type="ECO:0000256" key="1">
    <source>
        <dbReference type="SAM" id="MobiDB-lite"/>
    </source>
</evidence>